<dbReference type="SUPFAM" id="SSF89447">
    <property type="entry name" value="AbrB/MazE/MraZ-like"/>
    <property type="match status" value="1"/>
</dbReference>
<proteinExistence type="predicted"/>
<dbReference type="InterPro" id="IPR037914">
    <property type="entry name" value="SpoVT-AbrB_sf"/>
</dbReference>
<dbReference type="GO" id="GO:0097351">
    <property type="term" value="F:toxin sequestering activity"/>
    <property type="evidence" value="ECO:0007669"/>
    <property type="project" value="InterPro"/>
</dbReference>
<dbReference type="SMART" id="SM00966">
    <property type="entry name" value="SpoVT_AbrB"/>
    <property type="match status" value="1"/>
</dbReference>
<dbReference type="EMBL" id="CP003198">
    <property type="protein sequence ID" value="AFM21801.1"/>
    <property type="molecule type" value="Genomic_DNA"/>
</dbReference>
<name>I4BWZ4_ACEMN</name>
<dbReference type="Proteomes" id="UP000006061">
    <property type="component" value="Chromosome"/>
</dbReference>
<dbReference type="GO" id="GO:0003677">
    <property type="term" value="F:DNA binding"/>
    <property type="evidence" value="ECO:0007669"/>
    <property type="project" value="InterPro"/>
</dbReference>
<dbReference type="InterPro" id="IPR007159">
    <property type="entry name" value="SpoVT-AbrB_dom"/>
</dbReference>
<dbReference type="InterPro" id="IPR039052">
    <property type="entry name" value="Antitox_PemI-like"/>
</dbReference>
<evidence type="ECO:0000259" key="1">
    <source>
        <dbReference type="SMART" id="SM00966"/>
    </source>
</evidence>
<dbReference type="NCBIfam" id="TIGR01439">
    <property type="entry name" value="lp_hng_hel_AbrB"/>
    <property type="match status" value="1"/>
</dbReference>
<dbReference type="Pfam" id="PF04014">
    <property type="entry name" value="MazE_antitoxin"/>
    <property type="match status" value="1"/>
</dbReference>
<dbReference type="PANTHER" id="PTHR40516">
    <property type="entry name" value="ANTITOXIN CHPS-RELATED"/>
    <property type="match status" value="1"/>
</dbReference>
<dbReference type="PANTHER" id="PTHR40516:SF1">
    <property type="entry name" value="ANTITOXIN CHPS-RELATED"/>
    <property type="match status" value="1"/>
</dbReference>
<dbReference type="Gene3D" id="2.10.260.10">
    <property type="match status" value="1"/>
</dbReference>
<keyword evidence="3" id="KW-1185">Reference proteome</keyword>
<protein>
    <submittedName>
        <fullName evidence="2">Looped-hinge helix DNA binding domain, AbrB family</fullName>
    </submittedName>
</protein>
<evidence type="ECO:0000313" key="3">
    <source>
        <dbReference type="Proteomes" id="UP000006061"/>
    </source>
</evidence>
<dbReference type="HOGENOM" id="CLU_150554_1_0_0"/>
<reference evidence="3" key="1">
    <citation type="journal article" date="2013" name="Stand. Genomic Sci.">
        <title>Complete genome sequence of the moderate thermophile Anaerobaculum mobile type strain (NGA(T)).</title>
        <authorList>
            <person name="Mavromatis K."/>
            <person name="Stackebrandt E."/>
            <person name="Held B."/>
            <person name="Lapidus A."/>
            <person name="Nolan M."/>
            <person name="Lucas S."/>
            <person name="Hammon N."/>
            <person name="Deshpande S."/>
            <person name="Cheng J.F."/>
            <person name="Tapia R."/>
            <person name="Goodwin L.A."/>
            <person name="Pitluck S."/>
            <person name="Liolios K."/>
            <person name="Pagani I."/>
            <person name="Ivanova N."/>
            <person name="Mikhailova N."/>
            <person name="Huntemann M."/>
            <person name="Pati A."/>
            <person name="Chen A."/>
            <person name="Palaniappan K."/>
            <person name="Land M."/>
            <person name="Rohde M."/>
            <person name="Spring S."/>
            <person name="Goker M."/>
            <person name="Woyke T."/>
            <person name="Detter J.C."/>
            <person name="Bristow J."/>
            <person name="Eisen J.A."/>
            <person name="Markowitz V."/>
            <person name="Hugenholtz P."/>
            <person name="Klenk H.P."/>
            <person name="Kyrpides N.C."/>
        </authorList>
    </citation>
    <scope>NUCLEOTIDE SEQUENCE</scope>
    <source>
        <strain evidence="3">ATCC BAA-54 / DSM 13181 / NGA</strain>
    </source>
</reference>
<feature type="domain" description="SpoVT-AbrB" evidence="1">
    <location>
        <begin position="8"/>
        <end position="53"/>
    </location>
</feature>
<dbReference type="eggNOG" id="COG2336">
    <property type="taxonomic scope" value="Bacteria"/>
</dbReference>
<gene>
    <name evidence="2" type="ordered locus">Anamo_1183</name>
</gene>
<organism evidence="2 3">
    <name type="scientific">Acetomicrobium mobile (strain ATCC BAA-54 / DSM 13181 / JCM 12221 / NGA)</name>
    <name type="common">Anaerobaculum mobile</name>
    <dbReference type="NCBI Taxonomy" id="891968"/>
    <lineage>
        <taxon>Bacteria</taxon>
        <taxon>Thermotogati</taxon>
        <taxon>Synergistota</taxon>
        <taxon>Synergistia</taxon>
        <taxon>Synergistales</taxon>
        <taxon>Acetomicrobiaceae</taxon>
        <taxon>Acetomicrobium</taxon>
    </lineage>
</organism>
<dbReference type="STRING" id="891968.Anamo_1183"/>
<evidence type="ECO:0000313" key="2">
    <source>
        <dbReference type="EMBL" id="AFM21801.1"/>
    </source>
</evidence>
<dbReference type="AlphaFoldDB" id="I4BWZ4"/>
<accession>I4BWZ4</accession>
<dbReference type="KEGG" id="amo:Anamo_1183"/>
<sequence length="80" mass="9074">MTSSVRLSKWGNSVGVRLPKYVVDALDLKPGSAVNVSLENDRIVLYPAHKYCLNDLVSKITEENRHGETDWGNDEGNEWW</sequence>